<evidence type="ECO:0000313" key="1">
    <source>
        <dbReference type="EMBL" id="AIB11810.1"/>
    </source>
</evidence>
<protein>
    <submittedName>
        <fullName evidence="1">Uncharacterized protein</fullName>
    </submittedName>
</protein>
<dbReference type="EMBL" id="CP007793">
    <property type="protein sequence ID" value="AIB11810.1"/>
    <property type="molecule type" value="Genomic_DNA"/>
</dbReference>
<organism evidence="1 2">
    <name type="scientific">Azospirillum argentinense</name>
    <dbReference type="NCBI Taxonomy" id="2970906"/>
    <lineage>
        <taxon>Bacteria</taxon>
        <taxon>Pseudomonadati</taxon>
        <taxon>Pseudomonadota</taxon>
        <taxon>Alphaproteobacteria</taxon>
        <taxon>Rhodospirillales</taxon>
        <taxon>Azospirillaceae</taxon>
        <taxon>Azospirillum</taxon>
    </lineage>
</organism>
<name>A0A060DGF6_9PROT</name>
<gene>
    <name evidence="1" type="ORF">ABAZ39_07325</name>
</gene>
<proteinExistence type="predicted"/>
<accession>A0A060DGF6</accession>
<dbReference type="KEGG" id="abq:ABAZ39_07325"/>
<dbReference type="AlphaFoldDB" id="A0A060DGF6"/>
<reference evidence="1 2" key="1">
    <citation type="journal article" date="2014" name="Genome Announc.">
        <title>Complete Genome Sequence of the Model Rhizosphere Strain Azospirillum brasilense Az39, Successfully Applied in Agriculture.</title>
        <authorList>
            <person name="Rivera D."/>
            <person name="Revale S."/>
            <person name="Molina R."/>
            <person name="Gualpa J."/>
            <person name="Puente M."/>
            <person name="Maroniche G."/>
            <person name="Paris G."/>
            <person name="Baker D."/>
            <person name="Clavijo B."/>
            <person name="McLay K."/>
            <person name="Spaepen S."/>
            <person name="Perticari A."/>
            <person name="Vazquez M."/>
            <person name="Wisniewski-Dye F."/>
            <person name="Watkins C."/>
            <person name="Martinez-Abarca F."/>
            <person name="Vanderleyden J."/>
            <person name="Cassan F."/>
        </authorList>
    </citation>
    <scope>NUCLEOTIDE SEQUENCE [LARGE SCALE GENOMIC DNA]</scope>
    <source>
        <strain evidence="1 2">Az39</strain>
    </source>
</reference>
<dbReference type="Proteomes" id="UP000027186">
    <property type="component" value="Chromosome"/>
</dbReference>
<sequence length="63" mass="7354">MEVERLFHGTSRHDRAATIELHATWLSFLRHHHALGFDRAAEIAELERRLEALRGQFADRYAA</sequence>
<evidence type="ECO:0000313" key="2">
    <source>
        <dbReference type="Proteomes" id="UP000027186"/>
    </source>
</evidence>